<feature type="region of interest" description="Disordered" evidence="3">
    <location>
        <begin position="69"/>
        <end position="93"/>
    </location>
</feature>
<protein>
    <submittedName>
        <fullName evidence="4">Uncharacterized protein</fullName>
    </submittedName>
</protein>
<evidence type="ECO:0000256" key="3">
    <source>
        <dbReference type="SAM" id="MobiDB-lite"/>
    </source>
</evidence>
<sequence length="611" mass="68255">MSIIAYFFDLAALKRTNVCITKIHDRVCFIRKKCDETKPQCLRCLASGNNCVYEYVEYRGEDAHRIRRTKPGPRATFKSSSRSSSSVFVGPSESETSPMFMPYIPGDPTILDYSCSSKASPPPHLSPTQSWGIINPAPRPLMSPAPSYISPTTYTTGSSVTGLDVQLQASVPQACDNIPVTYGSTSQSLIAPVSEDEEDHTGDLEGVRHLLCMAPVMDMNVQDNSLPFVLQCYSNWIIARIFDPLKIAHAMRDQVIRSFSSETVRTRTILIANVMNKFARDLVIGNRERTILNSLALNVRRESSRFLAGSSLVASTNRGHAMRILDSMLEKQKISTLQTSTLSMQACLQSFDDIAPIFRSACLEPPGQPVNLPNILLDPNLNLRHFATLDIVKSVASGQPTYFRYEVPFSLELCDQVSQMQDKVGLQWLHGLPDQFMLLLAWIMSLCEIPGASEDSELVTWIETIVPQIKIVASQSGDPLLRLGRTVVQECWRFAVLIYLYMAFCGVSACDPRVVRAQKSFLRLVRGIKPARNPDAFIFIPMALAGLATIEERDCNTIRQRFLNVRECAEPGTTGNETLLILEDIWSRTRSEGRVAVWSDLGIARFRVIRR</sequence>
<dbReference type="OrthoDB" id="3350591at2759"/>
<evidence type="ECO:0000313" key="4">
    <source>
        <dbReference type="EMBL" id="CAE6370478.1"/>
    </source>
</evidence>
<evidence type="ECO:0000256" key="2">
    <source>
        <dbReference type="ARBA" id="ARBA00023242"/>
    </source>
</evidence>
<dbReference type="PANTHER" id="PTHR37534">
    <property type="entry name" value="TRANSCRIPTIONAL ACTIVATOR PROTEIN UGA3"/>
    <property type="match status" value="1"/>
</dbReference>
<reference evidence="4" key="1">
    <citation type="submission" date="2021-01" db="EMBL/GenBank/DDBJ databases">
        <authorList>
            <person name="Kaushik A."/>
        </authorList>
    </citation>
    <scope>NUCLEOTIDE SEQUENCE</scope>
    <source>
        <strain evidence="4">AG1-1C</strain>
    </source>
</reference>
<name>A0A8H3A0Y1_9AGAM</name>
<dbReference type="GO" id="GO:0005634">
    <property type="term" value="C:nucleus"/>
    <property type="evidence" value="ECO:0007669"/>
    <property type="project" value="UniProtKB-SubCell"/>
</dbReference>
<proteinExistence type="predicted"/>
<dbReference type="GO" id="GO:0008270">
    <property type="term" value="F:zinc ion binding"/>
    <property type="evidence" value="ECO:0007669"/>
    <property type="project" value="InterPro"/>
</dbReference>
<dbReference type="InterPro" id="IPR021858">
    <property type="entry name" value="Fun_TF"/>
</dbReference>
<dbReference type="AlphaFoldDB" id="A0A8H3A0Y1"/>
<evidence type="ECO:0000256" key="1">
    <source>
        <dbReference type="ARBA" id="ARBA00004123"/>
    </source>
</evidence>
<organism evidence="4 5">
    <name type="scientific">Rhizoctonia solani</name>
    <dbReference type="NCBI Taxonomy" id="456999"/>
    <lineage>
        <taxon>Eukaryota</taxon>
        <taxon>Fungi</taxon>
        <taxon>Dikarya</taxon>
        <taxon>Basidiomycota</taxon>
        <taxon>Agaricomycotina</taxon>
        <taxon>Agaricomycetes</taxon>
        <taxon>Cantharellales</taxon>
        <taxon>Ceratobasidiaceae</taxon>
        <taxon>Rhizoctonia</taxon>
    </lineage>
</organism>
<dbReference type="Pfam" id="PF11951">
    <property type="entry name" value="Fungal_trans_2"/>
    <property type="match status" value="1"/>
</dbReference>
<dbReference type="InterPro" id="IPR001138">
    <property type="entry name" value="Zn2Cys6_DnaBD"/>
</dbReference>
<accession>A0A8H3A0Y1</accession>
<comment type="caution">
    <text evidence="4">The sequence shown here is derived from an EMBL/GenBank/DDBJ whole genome shotgun (WGS) entry which is preliminary data.</text>
</comment>
<gene>
    <name evidence="4" type="ORF">RDB_LOCUS25654</name>
</gene>
<dbReference type="Proteomes" id="UP000663846">
    <property type="component" value="Unassembled WGS sequence"/>
</dbReference>
<keyword evidence="2" id="KW-0539">Nucleus</keyword>
<dbReference type="GO" id="GO:0000981">
    <property type="term" value="F:DNA-binding transcription factor activity, RNA polymerase II-specific"/>
    <property type="evidence" value="ECO:0007669"/>
    <property type="project" value="InterPro"/>
</dbReference>
<evidence type="ECO:0000313" key="5">
    <source>
        <dbReference type="Proteomes" id="UP000663846"/>
    </source>
</evidence>
<dbReference type="CDD" id="cd00067">
    <property type="entry name" value="GAL4"/>
    <property type="match status" value="1"/>
</dbReference>
<comment type="subcellular location">
    <subcellularLocation>
        <location evidence="1">Nucleus</location>
    </subcellularLocation>
</comment>
<dbReference type="PANTHER" id="PTHR37534:SF46">
    <property type="entry name" value="ZN(II)2CYS6 TRANSCRIPTION FACTOR (EUROFUNG)"/>
    <property type="match status" value="1"/>
</dbReference>
<dbReference type="EMBL" id="CAJMWS010000134">
    <property type="protein sequence ID" value="CAE6370478.1"/>
    <property type="molecule type" value="Genomic_DNA"/>
</dbReference>